<dbReference type="Proteomes" id="UP000193467">
    <property type="component" value="Unassembled WGS sequence"/>
</dbReference>
<evidence type="ECO:0000313" key="13">
    <source>
        <dbReference type="EMBL" id="ORY78008.1"/>
    </source>
</evidence>
<gene>
    <name evidence="13" type="ORF">BCR35DRAFT_279857</name>
</gene>
<evidence type="ECO:0000256" key="8">
    <source>
        <dbReference type="ARBA" id="ARBA00023043"/>
    </source>
</evidence>
<evidence type="ECO:0000256" key="10">
    <source>
        <dbReference type="PROSITE-ProRule" id="PRU01389"/>
    </source>
</evidence>
<organism evidence="13 14">
    <name type="scientific">Leucosporidium creatinivorum</name>
    <dbReference type="NCBI Taxonomy" id="106004"/>
    <lineage>
        <taxon>Eukaryota</taxon>
        <taxon>Fungi</taxon>
        <taxon>Dikarya</taxon>
        <taxon>Basidiomycota</taxon>
        <taxon>Pucciniomycotina</taxon>
        <taxon>Microbotryomycetes</taxon>
        <taxon>Leucosporidiales</taxon>
        <taxon>Leucosporidium</taxon>
    </lineage>
</organism>
<feature type="region of interest" description="Disordered" evidence="11">
    <location>
        <begin position="280"/>
        <end position="304"/>
    </location>
</feature>
<dbReference type="AlphaFoldDB" id="A0A1Y2F2A6"/>
<feature type="region of interest" description="Disordered" evidence="11">
    <location>
        <begin position="113"/>
        <end position="163"/>
    </location>
</feature>
<keyword evidence="8" id="KW-0040">ANK repeat</keyword>
<comment type="domain">
    <text evidence="10">The VLRF1 domain mediates binding to the 60S ribosomal subunit.</text>
</comment>
<dbReference type="Pfam" id="PF18826">
    <property type="entry name" value="bVLRF1"/>
    <property type="match status" value="1"/>
</dbReference>
<proteinExistence type="inferred from homology"/>
<feature type="compositionally biased region" description="Basic and acidic residues" evidence="11">
    <location>
        <begin position="146"/>
        <end position="155"/>
    </location>
</feature>
<comment type="caution">
    <text evidence="13">The sequence shown here is derived from an EMBL/GenBank/DDBJ whole genome shotgun (WGS) entry which is preliminary data.</text>
</comment>
<evidence type="ECO:0000259" key="12">
    <source>
        <dbReference type="PROSITE" id="PS52044"/>
    </source>
</evidence>
<keyword evidence="9" id="KW-0175">Coiled coil</keyword>
<dbReference type="PANTHER" id="PTHR16036">
    <property type="entry name" value="ANKYRIN REPEAT AND ZINC FINGER DOMAIN-CONTAINING PROTEIN 1"/>
    <property type="match status" value="1"/>
</dbReference>
<dbReference type="GO" id="GO:0005737">
    <property type="term" value="C:cytoplasm"/>
    <property type="evidence" value="ECO:0007669"/>
    <property type="project" value="UniProtKB-SubCell"/>
</dbReference>
<feature type="region of interest" description="Disordered" evidence="11">
    <location>
        <begin position="593"/>
        <end position="678"/>
    </location>
</feature>
<dbReference type="GO" id="GO:0004519">
    <property type="term" value="F:endonuclease activity"/>
    <property type="evidence" value="ECO:0007669"/>
    <property type="project" value="UniProtKB-KW"/>
</dbReference>
<comment type="subcellular location">
    <subcellularLocation>
        <location evidence="1">Cytoplasm</location>
    </subcellularLocation>
</comment>
<evidence type="ECO:0000256" key="6">
    <source>
        <dbReference type="ARBA" id="ARBA00022759"/>
    </source>
</evidence>
<feature type="domain" description="VLRF1" evidence="12">
    <location>
        <begin position="230"/>
        <end position="387"/>
    </location>
</feature>
<dbReference type="GO" id="GO:0016787">
    <property type="term" value="F:hydrolase activity"/>
    <property type="evidence" value="ECO:0007669"/>
    <property type="project" value="UniProtKB-KW"/>
</dbReference>
<keyword evidence="3 10" id="KW-0963">Cytoplasm</keyword>
<name>A0A1Y2F2A6_9BASI</name>
<evidence type="ECO:0000256" key="3">
    <source>
        <dbReference type="ARBA" id="ARBA00022490"/>
    </source>
</evidence>
<comment type="similarity">
    <text evidence="2 10">Belongs to the ANKZF1/VMS1 family.</text>
</comment>
<dbReference type="FunCoup" id="A0A1Y2F2A6">
    <property type="interactions" value="29"/>
</dbReference>
<keyword evidence="14" id="KW-1185">Reference proteome</keyword>
<dbReference type="InterPro" id="IPR047139">
    <property type="entry name" value="ANKZ1/VMS1"/>
</dbReference>
<keyword evidence="7 10" id="KW-0378">Hydrolase</keyword>
<feature type="active site" evidence="10">
    <location>
        <position position="289"/>
    </location>
</feature>
<evidence type="ECO:0000256" key="2">
    <source>
        <dbReference type="ARBA" id="ARBA00009262"/>
    </source>
</evidence>
<evidence type="ECO:0000256" key="1">
    <source>
        <dbReference type="ARBA" id="ARBA00004496"/>
    </source>
</evidence>
<feature type="compositionally biased region" description="Basic and acidic residues" evidence="11">
    <location>
        <begin position="618"/>
        <end position="656"/>
    </location>
</feature>
<evidence type="ECO:0000313" key="14">
    <source>
        <dbReference type="Proteomes" id="UP000193467"/>
    </source>
</evidence>
<dbReference type="InterPro" id="IPR041175">
    <property type="entry name" value="VLRF1/Vms1"/>
</dbReference>
<dbReference type="GO" id="GO:0036503">
    <property type="term" value="P:ERAD pathway"/>
    <property type="evidence" value="ECO:0007669"/>
    <property type="project" value="TreeGrafter"/>
</dbReference>
<keyword evidence="4 10" id="KW-0540">Nuclease</keyword>
<evidence type="ECO:0000256" key="9">
    <source>
        <dbReference type="ARBA" id="ARBA00023054"/>
    </source>
</evidence>
<evidence type="ECO:0000256" key="7">
    <source>
        <dbReference type="ARBA" id="ARBA00022801"/>
    </source>
</evidence>
<evidence type="ECO:0000256" key="4">
    <source>
        <dbReference type="ARBA" id="ARBA00022722"/>
    </source>
</evidence>
<accession>A0A1Y2F2A6</accession>
<evidence type="ECO:0000256" key="11">
    <source>
        <dbReference type="SAM" id="MobiDB-lite"/>
    </source>
</evidence>
<dbReference type="PANTHER" id="PTHR16036:SF2">
    <property type="entry name" value="TRNA ENDONUCLEASE ANKZF1"/>
    <property type="match status" value="1"/>
</dbReference>
<evidence type="ECO:0000256" key="5">
    <source>
        <dbReference type="ARBA" id="ARBA00022737"/>
    </source>
</evidence>
<protein>
    <recommendedName>
        <fullName evidence="12">VLRF1 domain-containing protein</fullName>
    </recommendedName>
</protein>
<dbReference type="InParanoid" id="A0A1Y2F2A6"/>
<reference evidence="13 14" key="1">
    <citation type="submission" date="2016-07" db="EMBL/GenBank/DDBJ databases">
        <title>Pervasive Adenine N6-methylation of Active Genes in Fungi.</title>
        <authorList>
            <consortium name="DOE Joint Genome Institute"/>
            <person name="Mondo S.J."/>
            <person name="Dannebaum R.O."/>
            <person name="Kuo R.C."/>
            <person name="Labutti K."/>
            <person name="Haridas S."/>
            <person name="Kuo A."/>
            <person name="Salamov A."/>
            <person name="Ahrendt S.R."/>
            <person name="Lipzen A."/>
            <person name="Sullivan W."/>
            <person name="Andreopoulos W.B."/>
            <person name="Clum A."/>
            <person name="Lindquist E."/>
            <person name="Daum C."/>
            <person name="Ramamoorthy G.K."/>
            <person name="Gryganskyi A."/>
            <person name="Culley D."/>
            <person name="Magnuson J.K."/>
            <person name="James T.Y."/>
            <person name="O'Malley M.A."/>
            <person name="Stajich J.E."/>
            <person name="Spatafora J.W."/>
            <person name="Visel A."/>
            <person name="Grigoriev I.V."/>
        </authorList>
    </citation>
    <scope>NUCLEOTIDE SEQUENCE [LARGE SCALE GENOMIC DNA]</scope>
    <source>
        <strain evidence="13 14">62-1032</strain>
    </source>
</reference>
<dbReference type="OrthoDB" id="429841at2759"/>
<dbReference type="PROSITE" id="PS52044">
    <property type="entry name" value="VLRF1"/>
    <property type="match status" value="1"/>
</dbReference>
<keyword evidence="5" id="KW-0677">Repeat</keyword>
<dbReference type="STRING" id="106004.A0A1Y2F2A6"/>
<dbReference type="EMBL" id="MCGR01000030">
    <property type="protein sequence ID" value="ORY78008.1"/>
    <property type="molecule type" value="Genomic_DNA"/>
</dbReference>
<keyword evidence="6 10" id="KW-0255">Endonuclease</keyword>
<sequence length="710" mass="78593">MAPAPLYAFQLPPPLIADFEPRQLHIPTSHPLHPSAQQAALAAASPTPVEPASTQLAIGGAFSCALTGASFPDLASLKEHYKTDWYKYNVKLRMQGKPTGVTEEQFTALVEGLSDSLSGSDSSSDSDSDASSSSSTNAVSRLLRKQQLDRPAPTRDDDEMDPLEALEGPRSALMWFEAANVNPGTQYGVYRAALPVAGGGKKRIDGGELLRELKSLQLPEQLPKGAPQGKERKWTLLMFGGGHFAGMVVSLVPKLVSKGKGKEKEKEVVVLEKKTFHRYTTRRKQGGSQGANDNANGKAKSAGAQIRRHNEMALTDEVRDLLGSWKEQIDDSELVFLRCSKSNYKTFFQYDDAVLDRKDPRIRGFSFPTRRPTINELIRAFTELTRVKISHLSATALAQLDADYLASITPAPAPVAPTPKAIAPKPTVIKLTREEELERDRWTRMVDMVKKGKVEALSSFLDKYGPELEQAQVGGAPWGTLPRWMDESRTTPSLLHVASAADQADMVKWLLVEKRADPTLRPPIEPSTSTSGQTTPRLALTATDHVAPSPAGRAPQTPYELAPSRATRNVFRLLTTQHPDWWDWMGAGVGGARVPSGLDEDKEEEREAKGRERRSKLRDKLKEREKGRAEKERAEKEQADKEEAERKAREEAELKRMGGHRVTSTGPQRLGGGPPMRMQEREMAGLTDEQKMRIERERRLRAIEARMGKQ</sequence>
<feature type="compositionally biased region" description="Low complexity" evidence="11">
    <location>
        <begin position="114"/>
        <end position="135"/>
    </location>
</feature>